<dbReference type="HOGENOM" id="CLU_858589_0_0_1"/>
<dbReference type="AlphaFoldDB" id="N6U175"/>
<comment type="similarity">
    <text evidence="3">Belongs to the peptidase M1 family.</text>
</comment>
<keyword evidence="6" id="KW-0645">Protease</keyword>
<comment type="cofactor">
    <cofactor evidence="1">
        <name>Zn(2+)</name>
        <dbReference type="ChEBI" id="CHEBI:29105"/>
    </cofactor>
</comment>
<dbReference type="GO" id="GO:0042277">
    <property type="term" value="F:peptide binding"/>
    <property type="evidence" value="ECO:0007669"/>
    <property type="project" value="TreeGrafter"/>
</dbReference>
<dbReference type="InterPro" id="IPR024571">
    <property type="entry name" value="ERAP1-like_C_dom"/>
</dbReference>
<evidence type="ECO:0000256" key="14">
    <source>
        <dbReference type="ARBA" id="ARBA00023288"/>
    </source>
</evidence>
<dbReference type="FunFam" id="2.60.40.1910:FF:000008">
    <property type="entry name" value="Aminopeptidase"/>
    <property type="match status" value="1"/>
</dbReference>
<dbReference type="OMA" id="LWASACH"/>
<evidence type="ECO:0000256" key="11">
    <source>
        <dbReference type="ARBA" id="ARBA00023049"/>
    </source>
</evidence>
<name>N6U175_DENPD</name>
<evidence type="ECO:0000256" key="8">
    <source>
        <dbReference type="ARBA" id="ARBA00022729"/>
    </source>
</evidence>
<keyword evidence="5" id="KW-0336">GPI-anchor</keyword>
<keyword evidence="10" id="KW-0862">Zinc</keyword>
<dbReference type="OrthoDB" id="10031169at2759"/>
<dbReference type="InterPro" id="IPR050344">
    <property type="entry name" value="Peptidase_M1_aminopeptidases"/>
</dbReference>
<dbReference type="GO" id="GO:0008270">
    <property type="term" value="F:zinc ion binding"/>
    <property type="evidence" value="ECO:0007669"/>
    <property type="project" value="TreeGrafter"/>
</dbReference>
<keyword evidence="9" id="KW-0378">Hydrolase</keyword>
<organism evidence="15">
    <name type="scientific">Dendroctonus ponderosae</name>
    <name type="common">Mountain pine beetle</name>
    <dbReference type="NCBI Taxonomy" id="77166"/>
    <lineage>
        <taxon>Eukaryota</taxon>
        <taxon>Metazoa</taxon>
        <taxon>Ecdysozoa</taxon>
        <taxon>Arthropoda</taxon>
        <taxon>Hexapoda</taxon>
        <taxon>Insecta</taxon>
        <taxon>Pterygota</taxon>
        <taxon>Neoptera</taxon>
        <taxon>Endopterygota</taxon>
        <taxon>Coleoptera</taxon>
        <taxon>Polyphaga</taxon>
        <taxon>Cucujiformia</taxon>
        <taxon>Curculionidae</taxon>
        <taxon>Scolytinae</taxon>
        <taxon>Dendroctonus</taxon>
    </lineage>
</organism>
<keyword evidence="4" id="KW-1003">Cell membrane</keyword>
<evidence type="ECO:0000256" key="2">
    <source>
        <dbReference type="ARBA" id="ARBA00004609"/>
    </source>
</evidence>
<protein>
    <submittedName>
        <fullName evidence="15">Uncharacterized protein</fullName>
    </submittedName>
</protein>
<evidence type="ECO:0000256" key="12">
    <source>
        <dbReference type="ARBA" id="ARBA00023136"/>
    </source>
</evidence>
<dbReference type="PANTHER" id="PTHR11533:SF301">
    <property type="entry name" value="AMINOPEPTIDASE"/>
    <property type="match status" value="1"/>
</dbReference>
<evidence type="ECO:0000256" key="3">
    <source>
        <dbReference type="ARBA" id="ARBA00010136"/>
    </source>
</evidence>
<gene>
    <name evidence="15" type="ORF">YQE_08077</name>
</gene>
<reference evidence="15" key="1">
    <citation type="journal article" date="2013" name="Genome Biol.">
        <title>Draft genome of the mountain pine beetle, Dendroctonus ponderosae Hopkins, a major forest pest.</title>
        <authorList>
            <person name="Keeling C.I."/>
            <person name="Yuen M.M."/>
            <person name="Liao N.Y."/>
            <person name="Docking T.R."/>
            <person name="Chan S.K."/>
            <person name="Taylor G.A."/>
            <person name="Palmquist D.L."/>
            <person name="Jackman S.D."/>
            <person name="Nguyen A."/>
            <person name="Li M."/>
            <person name="Henderson H."/>
            <person name="Janes J.K."/>
            <person name="Zhao Y."/>
            <person name="Pandoh P."/>
            <person name="Moore R."/>
            <person name="Sperling F.A."/>
            <person name="Huber D.P."/>
            <person name="Birol I."/>
            <person name="Jones S.J."/>
            <person name="Bohlmann J."/>
        </authorList>
    </citation>
    <scope>NUCLEOTIDE SEQUENCE</scope>
</reference>
<evidence type="ECO:0000256" key="7">
    <source>
        <dbReference type="ARBA" id="ARBA00022723"/>
    </source>
</evidence>
<evidence type="ECO:0000256" key="9">
    <source>
        <dbReference type="ARBA" id="ARBA00022801"/>
    </source>
</evidence>
<evidence type="ECO:0000256" key="10">
    <source>
        <dbReference type="ARBA" id="ARBA00022833"/>
    </source>
</evidence>
<dbReference type="GO" id="GO:0043171">
    <property type="term" value="P:peptide catabolic process"/>
    <property type="evidence" value="ECO:0007669"/>
    <property type="project" value="TreeGrafter"/>
</dbReference>
<keyword evidence="8" id="KW-0732">Signal</keyword>
<dbReference type="Pfam" id="PF11838">
    <property type="entry name" value="ERAP1_C"/>
    <property type="match status" value="2"/>
</dbReference>
<dbReference type="Gene3D" id="1.25.50.20">
    <property type="match status" value="1"/>
</dbReference>
<keyword evidence="14" id="KW-0449">Lipoprotein</keyword>
<keyword evidence="11" id="KW-0482">Metalloprotease</keyword>
<dbReference type="EMBL" id="KB741015">
    <property type="protein sequence ID" value="ENN75300.1"/>
    <property type="molecule type" value="Genomic_DNA"/>
</dbReference>
<evidence type="ECO:0000256" key="4">
    <source>
        <dbReference type="ARBA" id="ARBA00022475"/>
    </source>
</evidence>
<evidence type="ECO:0000256" key="6">
    <source>
        <dbReference type="ARBA" id="ARBA00022670"/>
    </source>
</evidence>
<dbReference type="GO" id="GO:0005615">
    <property type="term" value="C:extracellular space"/>
    <property type="evidence" value="ECO:0007669"/>
    <property type="project" value="TreeGrafter"/>
</dbReference>
<dbReference type="GO" id="GO:0005737">
    <property type="term" value="C:cytoplasm"/>
    <property type="evidence" value="ECO:0007669"/>
    <property type="project" value="TreeGrafter"/>
</dbReference>
<sequence>MPRLKAATTLHVKTDDGGKIHRNERFLLSTADNATREYYVPITYTSSNDTTTFKNTTAKTWLIPDQSLTLRDVLNGSDWIILNNRQSGFYRVDYDNTLWEAIKTQLHENHLVIDVLNRAQLVSDTYNFARSGTNTNYRNWTYAEALDVISYLQYEDNYFPWYAAIVGNNHLLQRIGTVPFETIDNSDQVYSMKQALILSRVCKYGEETCVSKAKELFAQWRDEGVAVPKNLRVTVYCNALRYSDNATTDFNFLWQKYTETNLMTEVITMYAGLGCSQDAESLKWYSLLHRDFTTVWSYVYSSSATGTIAALEYIAENYATLSAA</sequence>
<keyword evidence="7" id="KW-0479">Metal-binding</keyword>
<evidence type="ECO:0000256" key="13">
    <source>
        <dbReference type="ARBA" id="ARBA00023180"/>
    </source>
</evidence>
<dbReference type="PANTHER" id="PTHR11533">
    <property type="entry name" value="PROTEASE M1 ZINC METALLOPROTEASE"/>
    <property type="match status" value="1"/>
</dbReference>
<keyword evidence="12" id="KW-0472">Membrane</keyword>
<keyword evidence="13" id="KW-0325">Glycoprotein</keyword>
<evidence type="ECO:0000256" key="1">
    <source>
        <dbReference type="ARBA" id="ARBA00001947"/>
    </source>
</evidence>
<dbReference type="GO" id="GO:0098552">
    <property type="term" value="C:side of membrane"/>
    <property type="evidence" value="ECO:0007669"/>
    <property type="project" value="UniProtKB-KW"/>
</dbReference>
<evidence type="ECO:0000313" key="15">
    <source>
        <dbReference type="EMBL" id="ENN75300.1"/>
    </source>
</evidence>
<dbReference type="GO" id="GO:0006508">
    <property type="term" value="P:proteolysis"/>
    <property type="evidence" value="ECO:0007669"/>
    <property type="project" value="UniProtKB-KW"/>
</dbReference>
<accession>N6U175</accession>
<dbReference type="GO" id="GO:0005886">
    <property type="term" value="C:plasma membrane"/>
    <property type="evidence" value="ECO:0007669"/>
    <property type="project" value="UniProtKB-SubCell"/>
</dbReference>
<feature type="non-terminal residue" evidence="15">
    <location>
        <position position="1"/>
    </location>
</feature>
<proteinExistence type="inferred from homology"/>
<dbReference type="GO" id="GO:0070006">
    <property type="term" value="F:metalloaminopeptidase activity"/>
    <property type="evidence" value="ECO:0007669"/>
    <property type="project" value="TreeGrafter"/>
</dbReference>
<comment type="subcellular location">
    <subcellularLocation>
        <location evidence="2">Cell membrane</location>
        <topology evidence="2">Lipid-anchor</topology>
        <topology evidence="2">GPI-anchor</topology>
    </subcellularLocation>
</comment>
<evidence type="ECO:0000256" key="5">
    <source>
        <dbReference type="ARBA" id="ARBA00022622"/>
    </source>
</evidence>
<dbReference type="Gene3D" id="2.60.40.1910">
    <property type="match status" value="1"/>
</dbReference>